<name>A0A2P7S583_9HYPH</name>
<dbReference type="AlphaFoldDB" id="A0A2P7S583"/>
<protein>
    <submittedName>
        <fullName evidence="2">Cupin domain-containing protein</fullName>
    </submittedName>
</protein>
<dbReference type="Pfam" id="PF07883">
    <property type="entry name" value="Cupin_2"/>
    <property type="match status" value="1"/>
</dbReference>
<keyword evidence="3" id="KW-1185">Reference proteome</keyword>
<dbReference type="InterPro" id="IPR014710">
    <property type="entry name" value="RmlC-like_jellyroll"/>
</dbReference>
<accession>A0A2P7S583</accession>
<dbReference type="OrthoDB" id="9798709at2"/>
<organism evidence="2 3">
    <name type="scientific">Pseudaminobacter soli</name>
    <name type="common">ex Li et al. 2025</name>
    <dbReference type="NCBI Taxonomy" id="1295366"/>
    <lineage>
        <taxon>Bacteria</taxon>
        <taxon>Pseudomonadati</taxon>
        <taxon>Pseudomonadota</taxon>
        <taxon>Alphaproteobacteria</taxon>
        <taxon>Hyphomicrobiales</taxon>
        <taxon>Phyllobacteriaceae</taxon>
        <taxon>Pseudaminobacter</taxon>
    </lineage>
</organism>
<dbReference type="InterPro" id="IPR013096">
    <property type="entry name" value="Cupin_2"/>
</dbReference>
<dbReference type="InterPro" id="IPR053146">
    <property type="entry name" value="QDO-like"/>
</dbReference>
<dbReference type="PANTHER" id="PTHR36440">
    <property type="entry name" value="PUTATIVE (AFU_ORTHOLOGUE AFUA_8G07350)-RELATED"/>
    <property type="match status" value="1"/>
</dbReference>
<dbReference type="SUPFAM" id="SSF51182">
    <property type="entry name" value="RmlC-like cupins"/>
    <property type="match status" value="1"/>
</dbReference>
<evidence type="ECO:0000313" key="2">
    <source>
        <dbReference type="EMBL" id="PSJ57635.1"/>
    </source>
</evidence>
<sequence>MKRPQPTLPFAPAVGFTRNRETAPAYWILDLLWLVLVDGHETGGAFSVMEQWMRQGSGPPVPHIHPIDEWFYVMEGEMTLELGDQTIIGRAGDSLWIPRGTVHRFKVTSPLCRALNGYTPAGFEQVIIGLAKPAERRELPPPMDPPDQITIDKVFNNYWCAEARDGWALSRLGIR</sequence>
<reference evidence="2 3" key="1">
    <citation type="submission" date="2018-03" db="EMBL/GenBank/DDBJ databases">
        <title>The draft genome of Mesorhizobium soli JCM 19897.</title>
        <authorList>
            <person name="Li L."/>
            <person name="Liu L."/>
            <person name="Liang L."/>
            <person name="Wang T."/>
            <person name="Zhang X."/>
        </authorList>
    </citation>
    <scope>NUCLEOTIDE SEQUENCE [LARGE SCALE GENOMIC DNA]</scope>
    <source>
        <strain evidence="2 3">JCM 19897</strain>
    </source>
</reference>
<evidence type="ECO:0000313" key="3">
    <source>
        <dbReference type="Proteomes" id="UP000240653"/>
    </source>
</evidence>
<dbReference type="EMBL" id="PXYL01000013">
    <property type="protein sequence ID" value="PSJ57635.1"/>
    <property type="molecule type" value="Genomic_DNA"/>
</dbReference>
<gene>
    <name evidence="2" type="ORF">C7I85_22020</name>
</gene>
<dbReference type="PANTHER" id="PTHR36440:SF1">
    <property type="entry name" value="PUTATIVE (AFU_ORTHOLOGUE AFUA_8G07350)-RELATED"/>
    <property type="match status" value="1"/>
</dbReference>
<dbReference type="Gene3D" id="2.60.120.10">
    <property type="entry name" value="Jelly Rolls"/>
    <property type="match status" value="1"/>
</dbReference>
<feature type="domain" description="Cupin type-2" evidence="1">
    <location>
        <begin position="59"/>
        <end position="109"/>
    </location>
</feature>
<evidence type="ECO:0000259" key="1">
    <source>
        <dbReference type="Pfam" id="PF07883"/>
    </source>
</evidence>
<dbReference type="Proteomes" id="UP000240653">
    <property type="component" value="Unassembled WGS sequence"/>
</dbReference>
<proteinExistence type="predicted"/>
<comment type="caution">
    <text evidence="2">The sequence shown here is derived from an EMBL/GenBank/DDBJ whole genome shotgun (WGS) entry which is preliminary data.</text>
</comment>
<dbReference type="InterPro" id="IPR011051">
    <property type="entry name" value="RmlC_Cupin_sf"/>
</dbReference>
<dbReference type="RefSeq" id="WP_106726169.1">
    <property type="nucleotide sequence ID" value="NZ_PXYL01000013.1"/>
</dbReference>